<keyword evidence="6" id="KW-1185">Reference proteome</keyword>
<proteinExistence type="predicted"/>
<dbReference type="PANTHER" id="PTHR43080">
    <property type="entry name" value="CBS DOMAIN-CONTAINING PROTEIN CBSX3, MITOCHONDRIAL"/>
    <property type="match status" value="1"/>
</dbReference>
<evidence type="ECO:0000256" key="1">
    <source>
        <dbReference type="ARBA" id="ARBA00023122"/>
    </source>
</evidence>
<dbReference type="PANTHER" id="PTHR43080:SF2">
    <property type="entry name" value="CBS DOMAIN-CONTAINING PROTEIN"/>
    <property type="match status" value="1"/>
</dbReference>
<dbReference type="InterPro" id="IPR000644">
    <property type="entry name" value="CBS_dom"/>
</dbReference>
<evidence type="ECO:0000313" key="6">
    <source>
        <dbReference type="Proteomes" id="UP000007089"/>
    </source>
</evidence>
<dbReference type="Proteomes" id="UP000007089">
    <property type="component" value="Chromosome"/>
</dbReference>
<reference evidence="5" key="1">
    <citation type="submission" date="2009-01" db="EMBL/GenBank/DDBJ databases">
        <title>Complete sequence of Anaeromyxobacter dehalogenans 2CP-1.</title>
        <authorList>
            <consortium name="US DOE Joint Genome Institute"/>
            <person name="Lucas S."/>
            <person name="Copeland A."/>
            <person name="Lapidus A."/>
            <person name="Glavina del Rio T."/>
            <person name="Dalin E."/>
            <person name="Tice H."/>
            <person name="Bruce D."/>
            <person name="Goodwin L."/>
            <person name="Pitluck S."/>
            <person name="Saunders E."/>
            <person name="Brettin T."/>
            <person name="Detter J.C."/>
            <person name="Han C."/>
            <person name="Larimer F."/>
            <person name="Land M."/>
            <person name="Hauser L."/>
            <person name="Kyrpides N."/>
            <person name="Ovchinnikova G."/>
            <person name="Beliaev A.S."/>
            <person name="Richardson P."/>
        </authorList>
    </citation>
    <scope>NUCLEOTIDE SEQUENCE</scope>
    <source>
        <strain evidence="5">2CP-1</strain>
    </source>
</reference>
<dbReference type="Gene3D" id="3.10.580.10">
    <property type="entry name" value="CBS-domain"/>
    <property type="match status" value="1"/>
</dbReference>
<feature type="region of interest" description="Disordered" evidence="3">
    <location>
        <begin position="131"/>
        <end position="153"/>
    </location>
</feature>
<gene>
    <name evidence="5" type="ordered locus">A2cp1_2632</name>
</gene>
<evidence type="ECO:0000256" key="3">
    <source>
        <dbReference type="SAM" id="MobiDB-lite"/>
    </source>
</evidence>
<keyword evidence="1 2" id="KW-0129">CBS domain</keyword>
<name>B8JDC0_ANAD2</name>
<dbReference type="AlphaFoldDB" id="B8JDC0"/>
<dbReference type="InterPro" id="IPR051257">
    <property type="entry name" value="Diverse_CBS-Domain"/>
</dbReference>
<feature type="domain" description="CBS" evidence="4">
    <location>
        <begin position="10"/>
        <end position="67"/>
    </location>
</feature>
<evidence type="ECO:0000256" key="2">
    <source>
        <dbReference type="PROSITE-ProRule" id="PRU00703"/>
    </source>
</evidence>
<evidence type="ECO:0000259" key="4">
    <source>
        <dbReference type="PROSITE" id="PS51371"/>
    </source>
</evidence>
<dbReference type="SMART" id="SM00116">
    <property type="entry name" value="CBS"/>
    <property type="match status" value="2"/>
</dbReference>
<dbReference type="HOGENOM" id="CLU_040681_9_1_7"/>
<sequence length="153" mass="16748">MRKQTVQAFMTIGPVVIAPERTLADAHRLMRERGIRHLPVVDAGALVGVVSQRDLYLLETLRGVDAEQERVREAMATEPFAVPPDAPLDQVADHMAEHRLGSAVVVDRGVVIGLFTTVDALRALGTLVRRRGTRPARTPPRAPPAGVSRRPDR</sequence>
<dbReference type="RefSeq" id="WP_012633751.1">
    <property type="nucleotide sequence ID" value="NC_011891.1"/>
</dbReference>
<dbReference type="PROSITE" id="PS51371">
    <property type="entry name" value="CBS"/>
    <property type="match status" value="2"/>
</dbReference>
<dbReference type="EMBL" id="CP001359">
    <property type="protein sequence ID" value="ACL65969.1"/>
    <property type="molecule type" value="Genomic_DNA"/>
</dbReference>
<protein>
    <submittedName>
        <fullName evidence="5">CBS domain containing protein</fullName>
    </submittedName>
</protein>
<dbReference type="Pfam" id="PF00571">
    <property type="entry name" value="CBS"/>
    <property type="match status" value="2"/>
</dbReference>
<accession>B8JDC0</accession>
<organism evidence="5 6">
    <name type="scientific">Anaeromyxobacter dehalogenans (strain ATCC BAA-258 / DSM 21875 / 2CP-1)</name>
    <dbReference type="NCBI Taxonomy" id="455488"/>
    <lineage>
        <taxon>Bacteria</taxon>
        <taxon>Pseudomonadati</taxon>
        <taxon>Myxococcota</taxon>
        <taxon>Myxococcia</taxon>
        <taxon>Myxococcales</taxon>
        <taxon>Cystobacterineae</taxon>
        <taxon>Anaeromyxobacteraceae</taxon>
        <taxon>Anaeromyxobacter</taxon>
    </lineage>
</organism>
<feature type="domain" description="CBS" evidence="4">
    <location>
        <begin position="75"/>
        <end position="133"/>
    </location>
</feature>
<dbReference type="KEGG" id="acp:A2cp1_2632"/>
<dbReference type="InterPro" id="IPR046342">
    <property type="entry name" value="CBS_dom_sf"/>
</dbReference>
<evidence type="ECO:0000313" key="5">
    <source>
        <dbReference type="EMBL" id="ACL65969.1"/>
    </source>
</evidence>
<dbReference type="SUPFAM" id="SSF54631">
    <property type="entry name" value="CBS-domain pair"/>
    <property type="match status" value="1"/>
</dbReference>